<evidence type="ECO:0000313" key="2">
    <source>
        <dbReference type="EMBL" id="RUT02127.1"/>
    </source>
</evidence>
<sequence length="128" mass="14976">MKVKGALRWKLKVVMDRCQIGTVQLAEFLKVSRTVVSKWRSYEYMPEINEKRYVQIVAAINELCDINGTPKRKIDLWDLIEFCPDELRDFDMLGYNYPSGDARKQPSKDKKKKNLEEDDTNKEESIAA</sequence>
<accession>A0A433V7T0</accession>
<feature type="region of interest" description="Disordered" evidence="1">
    <location>
        <begin position="97"/>
        <end position="128"/>
    </location>
</feature>
<reference evidence="2" key="1">
    <citation type="submission" date="2018-12" db="EMBL/GenBank/DDBJ databases">
        <authorList>
            <person name="Will S."/>
            <person name="Neumann-Schaal M."/>
            <person name="Henke P."/>
        </authorList>
    </citation>
    <scope>NUCLEOTIDE SEQUENCE</scope>
    <source>
        <strain evidence="2">PCC 7102</strain>
    </source>
</reference>
<dbReference type="RefSeq" id="WP_127084406.1">
    <property type="nucleotide sequence ID" value="NZ_RSCL01000017.1"/>
</dbReference>
<gene>
    <name evidence="2" type="ORF">DSM106972_062020</name>
</gene>
<dbReference type="OrthoDB" id="522116at2"/>
<evidence type="ECO:0000256" key="1">
    <source>
        <dbReference type="SAM" id="MobiDB-lite"/>
    </source>
</evidence>
<protein>
    <recommendedName>
        <fullName evidence="4">HTH cro/C1-type domain-containing protein</fullName>
    </recommendedName>
</protein>
<name>A0A433V7T0_9CYAN</name>
<dbReference type="Proteomes" id="UP000271624">
    <property type="component" value="Unassembled WGS sequence"/>
</dbReference>
<reference evidence="2" key="2">
    <citation type="journal article" date="2019" name="Genome Biol. Evol.">
        <title>Day and night: Metabolic profiles and evolutionary relationships of six axenic non-marine cyanobacteria.</title>
        <authorList>
            <person name="Will S.E."/>
            <person name="Henke P."/>
            <person name="Boedeker C."/>
            <person name="Huang S."/>
            <person name="Brinkmann H."/>
            <person name="Rohde M."/>
            <person name="Jarek M."/>
            <person name="Friedl T."/>
            <person name="Seufert S."/>
            <person name="Schumacher M."/>
            <person name="Overmann J."/>
            <person name="Neumann-Schaal M."/>
            <person name="Petersen J."/>
        </authorList>
    </citation>
    <scope>NUCLEOTIDE SEQUENCE [LARGE SCALE GENOMIC DNA]</scope>
    <source>
        <strain evidence="2">PCC 7102</strain>
    </source>
</reference>
<dbReference type="EMBL" id="RSCL01000017">
    <property type="protein sequence ID" value="RUT02127.1"/>
    <property type="molecule type" value="Genomic_DNA"/>
</dbReference>
<dbReference type="AlphaFoldDB" id="A0A433V7T0"/>
<proteinExistence type="predicted"/>
<keyword evidence="3" id="KW-1185">Reference proteome</keyword>
<organism evidence="2 3">
    <name type="scientific">Dulcicalothrix desertica PCC 7102</name>
    <dbReference type="NCBI Taxonomy" id="232991"/>
    <lineage>
        <taxon>Bacteria</taxon>
        <taxon>Bacillati</taxon>
        <taxon>Cyanobacteriota</taxon>
        <taxon>Cyanophyceae</taxon>
        <taxon>Nostocales</taxon>
        <taxon>Calotrichaceae</taxon>
        <taxon>Dulcicalothrix</taxon>
    </lineage>
</organism>
<evidence type="ECO:0008006" key="4">
    <source>
        <dbReference type="Google" id="ProtNLM"/>
    </source>
</evidence>
<comment type="caution">
    <text evidence="2">The sequence shown here is derived from an EMBL/GenBank/DDBJ whole genome shotgun (WGS) entry which is preliminary data.</text>
</comment>
<evidence type="ECO:0000313" key="3">
    <source>
        <dbReference type="Proteomes" id="UP000271624"/>
    </source>
</evidence>